<accession>A0A4Y2KBL0</accession>
<protein>
    <submittedName>
        <fullName evidence="1">Uncharacterized protein</fullName>
    </submittedName>
</protein>
<keyword evidence="2" id="KW-1185">Reference proteome</keyword>
<dbReference type="EMBL" id="BGPR01004404">
    <property type="protein sequence ID" value="GBM99298.1"/>
    <property type="molecule type" value="Genomic_DNA"/>
</dbReference>
<dbReference type="AlphaFoldDB" id="A0A4Y2KBL0"/>
<gene>
    <name evidence="1" type="ORF">AVEN_161427_1</name>
</gene>
<comment type="caution">
    <text evidence="1">The sequence shown here is derived from an EMBL/GenBank/DDBJ whole genome shotgun (WGS) entry which is preliminary data.</text>
</comment>
<evidence type="ECO:0000313" key="1">
    <source>
        <dbReference type="EMBL" id="GBM99298.1"/>
    </source>
</evidence>
<organism evidence="1 2">
    <name type="scientific">Araneus ventricosus</name>
    <name type="common">Orbweaver spider</name>
    <name type="synonym">Epeira ventricosa</name>
    <dbReference type="NCBI Taxonomy" id="182803"/>
    <lineage>
        <taxon>Eukaryota</taxon>
        <taxon>Metazoa</taxon>
        <taxon>Ecdysozoa</taxon>
        <taxon>Arthropoda</taxon>
        <taxon>Chelicerata</taxon>
        <taxon>Arachnida</taxon>
        <taxon>Araneae</taxon>
        <taxon>Araneomorphae</taxon>
        <taxon>Entelegynae</taxon>
        <taxon>Araneoidea</taxon>
        <taxon>Araneidae</taxon>
        <taxon>Araneus</taxon>
    </lineage>
</organism>
<reference evidence="1 2" key="1">
    <citation type="journal article" date="2019" name="Sci. Rep.">
        <title>Orb-weaving spider Araneus ventricosus genome elucidates the spidroin gene catalogue.</title>
        <authorList>
            <person name="Kono N."/>
            <person name="Nakamura H."/>
            <person name="Ohtoshi R."/>
            <person name="Moran D.A.P."/>
            <person name="Shinohara A."/>
            <person name="Yoshida Y."/>
            <person name="Fujiwara M."/>
            <person name="Mori M."/>
            <person name="Tomita M."/>
            <person name="Arakawa K."/>
        </authorList>
    </citation>
    <scope>NUCLEOTIDE SEQUENCE [LARGE SCALE GENOMIC DNA]</scope>
</reference>
<sequence>MPHFQQRTGTPLGGVAKLPAMPTLFDSKKVIKATTGPVQVREKVVGSLSIPNLLIFPCFLENYHQCHMSIYHIVSECVIGENSPSHERPNKISQEKIALAKTVQDKIALAKIAPTK</sequence>
<evidence type="ECO:0000313" key="2">
    <source>
        <dbReference type="Proteomes" id="UP000499080"/>
    </source>
</evidence>
<name>A0A4Y2KBL0_ARAVE</name>
<dbReference type="Proteomes" id="UP000499080">
    <property type="component" value="Unassembled WGS sequence"/>
</dbReference>
<proteinExistence type="predicted"/>